<dbReference type="EMBL" id="CM055733">
    <property type="protein sequence ID" value="KAJ8009913.1"/>
    <property type="molecule type" value="Genomic_DNA"/>
</dbReference>
<name>A0ACC2H1K6_DALPE</name>
<accession>A0ACC2H1K6</accession>
<sequence length="260" mass="28526">MNRKKPSTGGFESMLATSKDLFNNRMSTVPNGILLNVARFKGDLGAAIAVITSLTVGFLTIPNNILYFIDNKHGTRSSGRPGVNTMPSSPLPTDRPQSEYAYIHAGIALIVLGCLAMAVSIVLSYFALESKRKMDNAEGPYRGSECTKRTRTVLVCLIMMNIELFMAVIAGCMELLYRPLIGDAQRLHNVECAIAVFNLAIYIMYVVTMALTTSLLKGIHEGITVDSQRDFPDVAPGPSSVRDYGSRSVKPYYYSQNSFM</sequence>
<comment type="caution">
    <text evidence="1">The sequence shown here is derived from an EMBL/GenBank/DDBJ whole genome shotgun (WGS) entry which is preliminary data.</text>
</comment>
<keyword evidence="2" id="KW-1185">Reference proteome</keyword>
<evidence type="ECO:0000313" key="2">
    <source>
        <dbReference type="Proteomes" id="UP001157502"/>
    </source>
</evidence>
<protein>
    <submittedName>
        <fullName evidence="1">Uncharacterized protein</fullName>
    </submittedName>
</protein>
<organism evidence="1 2">
    <name type="scientific">Dallia pectoralis</name>
    <name type="common">Alaska blackfish</name>
    <dbReference type="NCBI Taxonomy" id="75939"/>
    <lineage>
        <taxon>Eukaryota</taxon>
        <taxon>Metazoa</taxon>
        <taxon>Chordata</taxon>
        <taxon>Craniata</taxon>
        <taxon>Vertebrata</taxon>
        <taxon>Euteleostomi</taxon>
        <taxon>Actinopterygii</taxon>
        <taxon>Neopterygii</taxon>
        <taxon>Teleostei</taxon>
        <taxon>Protacanthopterygii</taxon>
        <taxon>Esociformes</taxon>
        <taxon>Umbridae</taxon>
        <taxon>Dallia</taxon>
    </lineage>
</organism>
<gene>
    <name evidence="1" type="ORF">DPEC_G00069100</name>
</gene>
<proteinExistence type="predicted"/>
<evidence type="ECO:0000313" key="1">
    <source>
        <dbReference type="EMBL" id="KAJ8009913.1"/>
    </source>
</evidence>
<reference evidence="1" key="1">
    <citation type="submission" date="2021-05" db="EMBL/GenBank/DDBJ databases">
        <authorList>
            <person name="Pan Q."/>
            <person name="Jouanno E."/>
            <person name="Zahm M."/>
            <person name="Klopp C."/>
            <person name="Cabau C."/>
            <person name="Louis A."/>
            <person name="Berthelot C."/>
            <person name="Parey E."/>
            <person name="Roest Crollius H."/>
            <person name="Montfort J."/>
            <person name="Robinson-Rechavi M."/>
            <person name="Bouchez O."/>
            <person name="Lampietro C."/>
            <person name="Lopez Roques C."/>
            <person name="Donnadieu C."/>
            <person name="Postlethwait J."/>
            <person name="Bobe J."/>
            <person name="Dillon D."/>
            <person name="Chandos A."/>
            <person name="von Hippel F."/>
            <person name="Guiguen Y."/>
        </authorList>
    </citation>
    <scope>NUCLEOTIDE SEQUENCE</scope>
    <source>
        <strain evidence="1">YG-Jan2019</strain>
    </source>
</reference>
<dbReference type="Proteomes" id="UP001157502">
    <property type="component" value="Chromosome 6"/>
</dbReference>